<dbReference type="EMBL" id="BAABCJ010000002">
    <property type="protein sequence ID" value="GAA3702766.1"/>
    <property type="molecule type" value="Genomic_DNA"/>
</dbReference>
<feature type="coiled-coil region" evidence="4">
    <location>
        <begin position="97"/>
        <end position="124"/>
    </location>
</feature>
<dbReference type="SUPFAM" id="SSF46785">
    <property type="entry name" value="Winged helix' DNA-binding domain"/>
    <property type="match status" value="1"/>
</dbReference>
<feature type="domain" description="HTH gntR-type" evidence="5">
    <location>
        <begin position="8"/>
        <end position="75"/>
    </location>
</feature>
<dbReference type="RefSeq" id="WP_344882461.1">
    <property type="nucleotide sequence ID" value="NZ_BAABCJ010000002.1"/>
</dbReference>
<dbReference type="Gene3D" id="1.10.10.10">
    <property type="entry name" value="Winged helix-like DNA-binding domain superfamily/Winged helix DNA-binding domain"/>
    <property type="match status" value="1"/>
</dbReference>
<proteinExistence type="predicted"/>
<dbReference type="InterPro" id="IPR036388">
    <property type="entry name" value="WH-like_DNA-bd_sf"/>
</dbReference>
<dbReference type="PRINTS" id="PR00035">
    <property type="entry name" value="HTHGNTR"/>
</dbReference>
<dbReference type="SMART" id="SM00345">
    <property type="entry name" value="HTH_GNTR"/>
    <property type="match status" value="1"/>
</dbReference>
<evidence type="ECO:0000259" key="5">
    <source>
        <dbReference type="PROSITE" id="PS50949"/>
    </source>
</evidence>
<keyword evidence="2" id="KW-0238">DNA-binding</keyword>
<dbReference type="InterPro" id="IPR008920">
    <property type="entry name" value="TF_FadR/GntR_C"/>
</dbReference>
<dbReference type="PANTHER" id="PTHR43537:SF45">
    <property type="entry name" value="GNTR FAMILY REGULATORY PROTEIN"/>
    <property type="match status" value="1"/>
</dbReference>
<keyword evidence="3" id="KW-0804">Transcription</keyword>
<evidence type="ECO:0000256" key="3">
    <source>
        <dbReference type="ARBA" id="ARBA00023163"/>
    </source>
</evidence>
<keyword evidence="7" id="KW-1185">Reference proteome</keyword>
<dbReference type="InterPro" id="IPR011711">
    <property type="entry name" value="GntR_C"/>
</dbReference>
<dbReference type="SUPFAM" id="SSF48008">
    <property type="entry name" value="GntR ligand-binding domain-like"/>
    <property type="match status" value="1"/>
</dbReference>
<dbReference type="PANTHER" id="PTHR43537">
    <property type="entry name" value="TRANSCRIPTIONAL REGULATOR, GNTR FAMILY"/>
    <property type="match status" value="1"/>
</dbReference>
<name>A0ABP7DCI4_9MICC</name>
<gene>
    <name evidence="6" type="ORF">GCM10022377_15480</name>
</gene>
<dbReference type="SMART" id="SM00895">
    <property type="entry name" value="FCD"/>
    <property type="match status" value="1"/>
</dbReference>
<evidence type="ECO:0000256" key="2">
    <source>
        <dbReference type="ARBA" id="ARBA00023125"/>
    </source>
</evidence>
<reference evidence="7" key="1">
    <citation type="journal article" date="2019" name="Int. J. Syst. Evol. Microbiol.">
        <title>The Global Catalogue of Microorganisms (GCM) 10K type strain sequencing project: providing services to taxonomists for standard genome sequencing and annotation.</title>
        <authorList>
            <consortium name="The Broad Institute Genomics Platform"/>
            <consortium name="The Broad Institute Genome Sequencing Center for Infectious Disease"/>
            <person name="Wu L."/>
            <person name="Ma J."/>
        </authorList>
    </citation>
    <scope>NUCLEOTIDE SEQUENCE [LARGE SCALE GENOMIC DNA]</scope>
    <source>
        <strain evidence="7">JCM 16961</strain>
    </source>
</reference>
<dbReference type="Pfam" id="PF07729">
    <property type="entry name" value="FCD"/>
    <property type="match status" value="1"/>
</dbReference>
<sequence>MADRTEFKPESVRVTEQLRNEIVDGARAPGSKLVERDLAEELGVSRLPVREALQSLVAEGLVTPRPRSWAIVREFTASDIADLIEVRAALEVLTFRLAAQRRTRAALEDLKQALEEELAAAKAGEAVAARRAGVRFHEIVTRMAGNDLLLEVQGSLSARMRWLLSQHHDLEGIAAEHAELYDALARRDASVMEALVLQHLETSRINAAEATGQRLA</sequence>
<evidence type="ECO:0000313" key="6">
    <source>
        <dbReference type="EMBL" id="GAA3702766.1"/>
    </source>
</evidence>
<dbReference type="Proteomes" id="UP001501536">
    <property type="component" value="Unassembled WGS sequence"/>
</dbReference>
<dbReference type="Gene3D" id="1.20.120.530">
    <property type="entry name" value="GntR ligand-binding domain-like"/>
    <property type="match status" value="1"/>
</dbReference>
<organism evidence="6 7">
    <name type="scientific">Zhihengliuella alba</name>
    <dbReference type="NCBI Taxonomy" id="547018"/>
    <lineage>
        <taxon>Bacteria</taxon>
        <taxon>Bacillati</taxon>
        <taxon>Actinomycetota</taxon>
        <taxon>Actinomycetes</taxon>
        <taxon>Micrococcales</taxon>
        <taxon>Micrococcaceae</taxon>
        <taxon>Zhihengliuella</taxon>
    </lineage>
</organism>
<dbReference type="InterPro" id="IPR000524">
    <property type="entry name" value="Tscrpt_reg_HTH_GntR"/>
</dbReference>
<accession>A0ABP7DCI4</accession>
<keyword evidence="1" id="KW-0805">Transcription regulation</keyword>
<protein>
    <submittedName>
        <fullName evidence="6">GntR family transcriptional regulator</fullName>
    </submittedName>
</protein>
<comment type="caution">
    <text evidence="6">The sequence shown here is derived from an EMBL/GenBank/DDBJ whole genome shotgun (WGS) entry which is preliminary data.</text>
</comment>
<evidence type="ECO:0000313" key="7">
    <source>
        <dbReference type="Proteomes" id="UP001501536"/>
    </source>
</evidence>
<evidence type="ECO:0000256" key="4">
    <source>
        <dbReference type="SAM" id="Coils"/>
    </source>
</evidence>
<dbReference type="Pfam" id="PF00392">
    <property type="entry name" value="GntR"/>
    <property type="match status" value="1"/>
</dbReference>
<keyword evidence="4" id="KW-0175">Coiled coil</keyword>
<dbReference type="CDD" id="cd07377">
    <property type="entry name" value="WHTH_GntR"/>
    <property type="match status" value="1"/>
</dbReference>
<evidence type="ECO:0000256" key="1">
    <source>
        <dbReference type="ARBA" id="ARBA00023015"/>
    </source>
</evidence>
<dbReference type="InterPro" id="IPR036390">
    <property type="entry name" value="WH_DNA-bd_sf"/>
</dbReference>
<dbReference type="PROSITE" id="PS50949">
    <property type="entry name" value="HTH_GNTR"/>
    <property type="match status" value="1"/>
</dbReference>